<reference evidence="1 2" key="1">
    <citation type="submission" date="2024-05" db="EMBL/GenBank/DDBJ databases">
        <title>Genome sequencing and assembly of Indian major carp, Cirrhinus mrigala (Hamilton, 1822).</title>
        <authorList>
            <person name="Mohindra V."/>
            <person name="Chowdhury L.M."/>
            <person name="Lal K."/>
            <person name="Jena J.K."/>
        </authorList>
    </citation>
    <scope>NUCLEOTIDE SEQUENCE [LARGE SCALE GENOMIC DNA]</scope>
    <source>
        <strain evidence="1">CM1030</strain>
        <tissue evidence="1">Blood</tissue>
    </source>
</reference>
<comment type="caution">
    <text evidence="1">The sequence shown here is derived from an EMBL/GenBank/DDBJ whole genome shotgun (WGS) entry which is preliminary data.</text>
</comment>
<protein>
    <submittedName>
        <fullName evidence="1">Uncharacterized protein</fullName>
    </submittedName>
</protein>
<keyword evidence="2" id="KW-1185">Reference proteome</keyword>
<dbReference type="Proteomes" id="UP001529510">
    <property type="component" value="Unassembled WGS sequence"/>
</dbReference>
<name>A0ABD0PF95_CIRMR</name>
<feature type="non-terminal residue" evidence="1">
    <location>
        <position position="83"/>
    </location>
</feature>
<sequence>GGQLPISSLEGSSKVLIGGSGGQGAGLPSSLFLNHSSLLPMAAGTGMGLGGSALAKTSFPPCLFLLFRRIATQPTLDRRGENR</sequence>
<accession>A0ABD0PF95</accession>
<dbReference type="AlphaFoldDB" id="A0ABD0PF95"/>
<evidence type="ECO:0000313" key="2">
    <source>
        <dbReference type="Proteomes" id="UP001529510"/>
    </source>
</evidence>
<dbReference type="EMBL" id="JAMKFB020000016">
    <property type="protein sequence ID" value="KAL0172331.1"/>
    <property type="molecule type" value="Genomic_DNA"/>
</dbReference>
<feature type="non-terminal residue" evidence="1">
    <location>
        <position position="1"/>
    </location>
</feature>
<evidence type="ECO:0000313" key="1">
    <source>
        <dbReference type="EMBL" id="KAL0172331.1"/>
    </source>
</evidence>
<gene>
    <name evidence="1" type="ORF">M9458_032642</name>
</gene>
<proteinExistence type="predicted"/>
<organism evidence="1 2">
    <name type="scientific">Cirrhinus mrigala</name>
    <name type="common">Mrigala</name>
    <dbReference type="NCBI Taxonomy" id="683832"/>
    <lineage>
        <taxon>Eukaryota</taxon>
        <taxon>Metazoa</taxon>
        <taxon>Chordata</taxon>
        <taxon>Craniata</taxon>
        <taxon>Vertebrata</taxon>
        <taxon>Euteleostomi</taxon>
        <taxon>Actinopterygii</taxon>
        <taxon>Neopterygii</taxon>
        <taxon>Teleostei</taxon>
        <taxon>Ostariophysi</taxon>
        <taxon>Cypriniformes</taxon>
        <taxon>Cyprinidae</taxon>
        <taxon>Labeoninae</taxon>
        <taxon>Labeonini</taxon>
        <taxon>Cirrhinus</taxon>
    </lineage>
</organism>